<organism evidence="3 4">
    <name type="scientific">Chlamydomonas eustigma</name>
    <dbReference type="NCBI Taxonomy" id="1157962"/>
    <lineage>
        <taxon>Eukaryota</taxon>
        <taxon>Viridiplantae</taxon>
        <taxon>Chlorophyta</taxon>
        <taxon>core chlorophytes</taxon>
        <taxon>Chlorophyceae</taxon>
        <taxon>CS clade</taxon>
        <taxon>Chlamydomonadales</taxon>
        <taxon>Chlamydomonadaceae</taxon>
        <taxon>Chlamydomonas</taxon>
    </lineage>
</organism>
<evidence type="ECO:0000256" key="1">
    <source>
        <dbReference type="SAM" id="MobiDB-lite"/>
    </source>
</evidence>
<evidence type="ECO:0000313" key="4">
    <source>
        <dbReference type="Proteomes" id="UP000232323"/>
    </source>
</evidence>
<sequence length="179" mass="20093">MPPVKQLLKPSATRGTMATDRLDNSELYPELVQVLRHHSKSASYWVNLCQCDPSCLSNVENINHIKEALLEMIMGKPSCDDMSISENWGTLRLRAQESRAFHENQKQRSPTPAGVEVTKQITAGSGNTVKSRTRRQPSEKHAIKLCLISFCMLIVFSLVFVQGTFYVFQATLVLITLAK</sequence>
<accession>A0A250XTT1</accession>
<gene>
    <name evidence="3" type="ORF">CEUSTIGMA_g13856.t1</name>
</gene>
<name>A0A250XTT1_9CHLO</name>
<comment type="caution">
    <text evidence="3">The sequence shown here is derived from an EMBL/GenBank/DDBJ whole genome shotgun (WGS) entry which is preliminary data.</text>
</comment>
<evidence type="ECO:0000313" key="3">
    <source>
        <dbReference type="EMBL" id="GAX86446.1"/>
    </source>
</evidence>
<feature type="transmembrane region" description="Helical" evidence="2">
    <location>
        <begin position="142"/>
        <end position="168"/>
    </location>
</feature>
<dbReference type="EMBL" id="BEGY01000308">
    <property type="protein sequence ID" value="GAX86446.1"/>
    <property type="molecule type" value="Genomic_DNA"/>
</dbReference>
<protein>
    <submittedName>
        <fullName evidence="3">Uncharacterized protein</fullName>
    </submittedName>
</protein>
<keyword evidence="4" id="KW-1185">Reference proteome</keyword>
<dbReference type="AlphaFoldDB" id="A0A250XTT1"/>
<reference evidence="3 4" key="1">
    <citation type="submission" date="2017-08" db="EMBL/GenBank/DDBJ databases">
        <title>Acidophilic green algal genome provides insights into adaptation to an acidic environment.</title>
        <authorList>
            <person name="Hirooka S."/>
            <person name="Hirose Y."/>
            <person name="Kanesaki Y."/>
            <person name="Higuchi S."/>
            <person name="Fujiwara T."/>
            <person name="Onuma R."/>
            <person name="Era A."/>
            <person name="Ohbayashi R."/>
            <person name="Uzuka A."/>
            <person name="Nozaki H."/>
            <person name="Yoshikawa H."/>
            <person name="Miyagishima S.Y."/>
        </authorList>
    </citation>
    <scope>NUCLEOTIDE SEQUENCE [LARGE SCALE GENOMIC DNA]</scope>
    <source>
        <strain evidence="3 4">NIES-2499</strain>
    </source>
</reference>
<keyword evidence="2" id="KW-0472">Membrane</keyword>
<dbReference type="Proteomes" id="UP000232323">
    <property type="component" value="Unassembled WGS sequence"/>
</dbReference>
<proteinExistence type="predicted"/>
<feature type="region of interest" description="Disordered" evidence="1">
    <location>
        <begin position="1"/>
        <end position="21"/>
    </location>
</feature>
<keyword evidence="2" id="KW-1133">Transmembrane helix</keyword>
<evidence type="ECO:0000256" key="2">
    <source>
        <dbReference type="SAM" id="Phobius"/>
    </source>
</evidence>
<keyword evidence="2" id="KW-0812">Transmembrane</keyword>